<evidence type="ECO:0000313" key="10">
    <source>
        <dbReference type="EMBL" id="MDN4473678.1"/>
    </source>
</evidence>
<keyword evidence="6" id="KW-0175">Coiled coil</keyword>
<dbReference type="PANTHER" id="PTHR35794:SF2">
    <property type="entry name" value="CELL DIVISION PROTEIN DIVIVA"/>
    <property type="match status" value="1"/>
</dbReference>
<feature type="compositionally biased region" description="Low complexity" evidence="9">
    <location>
        <begin position="409"/>
        <end position="433"/>
    </location>
</feature>
<organism evidence="10 11">
    <name type="scientific">Demequina zhanjiangensis</name>
    <dbReference type="NCBI Taxonomy" id="3051659"/>
    <lineage>
        <taxon>Bacteria</taxon>
        <taxon>Bacillati</taxon>
        <taxon>Actinomycetota</taxon>
        <taxon>Actinomycetes</taxon>
        <taxon>Micrococcales</taxon>
        <taxon>Demequinaceae</taxon>
        <taxon>Demequina</taxon>
    </lineage>
</organism>
<evidence type="ECO:0000313" key="11">
    <source>
        <dbReference type="Proteomes" id="UP001172738"/>
    </source>
</evidence>
<comment type="similarity">
    <text evidence="2">Belongs to the DivIVA family.</text>
</comment>
<evidence type="ECO:0000256" key="6">
    <source>
        <dbReference type="ARBA" id="ARBA00023054"/>
    </source>
</evidence>
<keyword evidence="4" id="KW-0963">Cytoplasm</keyword>
<dbReference type="Proteomes" id="UP001172738">
    <property type="component" value="Unassembled WGS sequence"/>
</dbReference>
<keyword evidence="7" id="KW-0131">Cell cycle</keyword>
<reference evidence="10" key="1">
    <citation type="submission" date="2023-06" db="EMBL/GenBank/DDBJ databases">
        <title>SYSU T00b26.</title>
        <authorList>
            <person name="Gao L."/>
            <person name="Fang B.-Z."/>
            <person name="Li W.-J."/>
        </authorList>
    </citation>
    <scope>NUCLEOTIDE SEQUENCE</scope>
    <source>
        <strain evidence="10">SYSU T00b26</strain>
    </source>
</reference>
<feature type="compositionally biased region" description="Polar residues" evidence="9">
    <location>
        <begin position="392"/>
        <end position="407"/>
    </location>
</feature>
<feature type="compositionally biased region" description="Polar residues" evidence="9">
    <location>
        <begin position="434"/>
        <end position="461"/>
    </location>
</feature>
<feature type="compositionally biased region" description="Low complexity" evidence="9">
    <location>
        <begin position="331"/>
        <end position="344"/>
    </location>
</feature>
<dbReference type="PANTHER" id="PTHR35794">
    <property type="entry name" value="CELL DIVISION PROTEIN DIVIVA"/>
    <property type="match status" value="1"/>
</dbReference>
<evidence type="ECO:0000256" key="1">
    <source>
        <dbReference type="ARBA" id="ARBA00004496"/>
    </source>
</evidence>
<sequence length="494" mass="52366">MALLTAEDVLNKAFSKTKYREGFDQDEVDDFLDEVAHTISVLTAERDDLAQRLAAVQASGGAVAAAPAGQPGSLLEAATDPNQPGGTEMVAMAQKLQDEYVKAGEEERDRIIDEARAKADELMRHAESDASTRMDQLALERSSVERKIDDLRRFERDYRARLKTYLENLLGDLDHGAAPSGAPASGPAFPSTGSIAAVAAAGGLEGAVGVGEDTVPYEDETEAEAEESVEDTPVADEAAEVQEEEPVVEAEPEPEPVAAEDAAPAWSAAMPTFPAEPEVEAEPAGEPEPASEFGAAPSEYTPAAAEYSPAATDFGQFEPAAETQPEPEPEPAAAEPEPFQAFEQPAERPEQPAPYQPRMFAAPEEPVAASESEPESAPAAEEAPSAPARPSLFSTAPQVASPYTPQFSPAPEEQSAPEPEAPAYTEPPRYEAPTTQATPMWAPTTSAVPQQQEPAQGSAPSGESPEAEDEAQPKSDIYDIRSIFGDVTPRDENR</sequence>
<evidence type="ECO:0000256" key="3">
    <source>
        <dbReference type="ARBA" id="ARBA00018787"/>
    </source>
</evidence>
<feature type="compositionally biased region" description="Acidic residues" evidence="9">
    <location>
        <begin position="216"/>
        <end position="254"/>
    </location>
</feature>
<dbReference type="InterPro" id="IPR007793">
    <property type="entry name" value="DivIVA_fam"/>
</dbReference>
<gene>
    <name evidence="10" type="ORF">QQX04_11800</name>
</gene>
<feature type="compositionally biased region" description="Low complexity" evidence="9">
    <location>
        <begin position="286"/>
        <end position="299"/>
    </location>
</feature>
<evidence type="ECO:0000256" key="7">
    <source>
        <dbReference type="ARBA" id="ARBA00023306"/>
    </source>
</evidence>
<feature type="region of interest" description="Disordered" evidence="9">
    <location>
        <begin position="216"/>
        <end position="494"/>
    </location>
</feature>
<dbReference type="InterPro" id="IPR019933">
    <property type="entry name" value="DivIVA_domain"/>
</dbReference>
<protein>
    <recommendedName>
        <fullName evidence="3">Cell wall synthesis protein Wag31</fullName>
    </recommendedName>
    <alternativeName>
        <fullName evidence="8">Antigen 84</fullName>
    </alternativeName>
</protein>
<evidence type="ECO:0000256" key="4">
    <source>
        <dbReference type="ARBA" id="ARBA00022490"/>
    </source>
</evidence>
<evidence type="ECO:0000256" key="8">
    <source>
        <dbReference type="ARBA" id="ARBA00031737"/>
    </source>
</evidence>
<evidence type="ECO:0000256" key="5">
    <source>
        <dbReference type="ARBA" id="ARBA00022618"/>
    </source>
</evidence>
<evidence type="ECO:0000256" key="2">
    <source>
        <dbReference type="ARBA" id="ARBA00009008"/>
    </source>
</evidence>
<name>A0ABT8G3H5_9MICO</name>
<comment type="subcellular location">
    <subcellularLocation>
        <location evidence="1">Cytoplasm</location>
    </subcellularLocation>
</comment>
<dbReference type="Pfam" id="PF05103">
    <property type="entry name" value="DivIVA"/>
    <property type="match status" value="1"/>
</dbReference>
<dbReference type="NCBIfam" id="TIGR03544">
    <property type="entry name" value="DivI1A_domain"/>
    <property type="match status" value="1"/>
</dbReference>
<comment type="caution">
    <text evidence="10">The sequence shown here is derived from an EMBL/GenBank/DDBJ whole genome shotgun (WGS) entry which is preliminary data.</text>
</comment>
<dbReference type="EMBL" id="JAUHPV010000007">
    <property type="protein sequence ID" value="MDN4473678.1"/>
    <property type="molecule type" value="Genomic_DNA"/>
</dbReference>
<proteinExistence type="inferred from homology"/>
<keyword evidence="11" id="KW-1185">Reference proteome</keyword>
<accession>A0ABT8G3H5</accession>
<evidence type="ECO:0000256" key="9">
    <source>
        <dbReference type="SAM" id="MobiDB-lite"/>
    </source>
</evidence>
<dbReference type="RefSeq" id="WP_301129443.1">
    <property type="nucleotide sequence ID" value="NZ_JAUHPV010000007.1"/>
</dbReference>
<dbReference type="Gene3D" id="6.10.250.660">
    <property type="match status" value="1"/>
</dbReference>
<keyword evidence="5" id="KW-0132">Cell division</keyword>
<feature type="compositionally biased region" description="Low complexity" evidence="9">
    <location>
        <begin position="256"/>
        <end position="265"/>
    </location>
</feature>
<feature type="compositionally biased region" description="Low complexity" evidence="9">
    <location>
        <begin position="361"/>
        <end position="391"/>
    </location>
</feature>